<dbReference type="GO" id="GO:0160147">
    <property type="term" value="F:tRNA pseudouridine(38-40) synthase activity"/>
    <property type="evidence" value="ECO:0007669"/>
    <property type="project" value="UniProtKB-EC"/>
</dbReference>
<dbReference type="SUPFAM" id="SSF55120">
    <property type="entry name" value="Pseudouridine synthase"/>
    <property type="match status" value="1"/>
</dbReference>
<reference evidence="10" key="1">
    <citation type="submission" date="2011-12" db="EMBL/GenBank/DDBJ databases">
        <title>Complete sequence of Clostridium clariflavum DSM 19732.</title>
        <authorList>
            <consortium name="US DOE Joint Genome Institute"/>
            <person name="Lucas S."/>
            <person name="Han J."/>
            <person name="Lapidus A."/>
            <person name="Cheng J.-F."/>
            <person name="Goodwin L."/>
            <person name="Pitluck S."/>
            <person name="Peters L."/>
            <person name="Teshima H."/>
            <person name="Detter J.C."/>
            <person name="Han C."/>
            <person name="Tapia R."/>
            <person name="Land M."/>
            <person name="Hauser L."/>
            <person name="Kyrpides N."/>
            <person name="Ivanova N."/>
            <person name="Pagani I."/>
            <person name="Kitzmiller T."/>
            <person name="Lynd L."/>
            <person name="Izquierdo J."/>
            <person name="Woyke T."/>
        </authorList>
    </citation>
    <scope>NUCLEOTIDE SEQUENCE [LARGE SCALE GENOMIC DNA]</scope>
    <source>
        <strain evidence="10">DSM 19732 / NBRC 101661 / EBR45</strain>
    </source>
</reference>
<dbReference type="RefSeq" id="WP_014256809.1">
    <property type="nucleotide sequence ID" value="NC_016627.1"/>
</dbReference>
<dbReference type="NCBIfam" id="TIGR00071">
    <property type="entry name" value="hisT_truA"/>
    <property type="match status" value="1"/>
</dbReference>
<dbReference type="EMBL" id="CP003065">
    <property type="protein sequence ID" value="AEV70307.1"/>
    <property type="molecule type" value="Genomic_DNA"/>
</dbReference>
<dbReference type="InterPro" id="IPR020094">
    <property type="entry name" value="TruA/RsuA/RluB/E/F_N"/>
</dbReference>
<sequence>MKNVKLTIEYDGTNYHGWQAQSNAKTVQGTIEKAIHGLTGEKIAITGSSRTDQGVHAYGQVANFFTNSNIPPERFSYALNRMLPDDIVIKKSEEVSMDFHARYCSKGKKYRYLIYNNSFPSAIYRNRAYHISHRLDLEKMNRAIEFFKGTHDFSAFRATGSSSKTSVRTIFDVSLTSKEDLICFEVSGDGFLYNMVRIMVGTIVDVGMGRIEAEDIPDIIESLDRRRAGRTAPPQGLYLVEVYY</sequence>
<comment type="similarity">
    <text evidence="1 4 7">Belongs to the tRNA pseudouridine synthase TruA family.</text>
</comment>
<evidence type="ECO:0000256" key="5">
    <source>
        <dbReference type="PIRSR" id="PIRSR001430-1"/>
    </source>
</evidence>
<comment type="caution">
    <text evidence="4">Lacks conserved residue(s) required for the propagation of feature annotation.</text>
</comment>
<dbReference type="InterPro" id="IPR020097">
    <property type="entry name" value="PsdUridine_synth_TruA_a/b_dom"/>
</dbReference>
<accession>G8M2D7</accession>
<evidence type="ECO:0000256" key="6">
    <source>
        <dbReference type="PIRSR" id="PIRSR001430-2"/>
    </source>
</evidence>
<organism evidence="9 10">
    <name type="scientific">Acetivibrio clariflavus (strain DSM 19732 / NBRC 101661 / EBR45)</name>
    <name type="common">Clostridium clariflavum</name>
    <dbReference type="NCBI Taxonomy" id="720554"/>
    <lineage>
        <taxon>Bacteria</taxon>
        <taxon>Bacillati</taxon>
        <taxon>Bacillota</taxon>
        <taxon>Clostridia</taxon>
        <taxon>Eubacteriales</taxon>
        <taxon>Oscillospiraceae</taxon>
        <taxon>Acetivibrio</taxon>
    </lineage>
</organism>
<feature type="binding site" evidence="4 6">
    <location>
        <position position="110"/>
    </location>
    <ligand>
        <name>substrate</name>
    </ligand>
</feature>
<comment type="subunit">
    <text evidence="4">Homodimer.</text>
</comment>
<protein>
    <recommendedName>
        <fullName evidence="4">tRNA pseudouridine synthase A</fullName>
        <ecNumber evidence="4">5.4.99.12</ecNumber>
    </recommendedName>
    <alternativeName>
        <fullName evidence="4">tRNA pseudouridine(38-40) synthase</fullName>
    </alternativeName>
    <alternativeName>
        <fullName evidence="4">tRNA pseudouridylate synthase I</fullName>
    </alternativeName>
    <alternativeName>
        <fullName evidence="4">tRNA-uridine isomerase I</fullName>
    </alternativeName>
</protein>
<comment type="catalytic activity">
    <reaction evidence="4 7">
        <text>uridine(38/39/40) in tRNA = pseudouridine(38/39/40) in tRNA</text>
        <dbReference type="Rhea" id="RHEA:22376"/>
        <dbReference type="Rhea" id="RHEA-COMP:10085"/>
        <dbReference type="Rhea" id="RHEA-COMP:10087"/>
        <dbReference type="ChEBI" id="CHEBI:65314"/>
        <dbReference type="ChEBI" id="CHEBI:65315"/>
        <dbReference type="EC" id="5.4.99.12"/>
    </reaction>
</comment>
<dbReference type="GO" id="GO:0031119">
    <property type="term" value="P:tRNA pseudouridine synthesis"/>
    <property type="evidence" value="ECO:0007669"/>
    <property type="project" value="UniProtKB-UniRule"/>
</dbReference>
<feature type="active site" description="Nucleophile" evidence="4 5">
    <location>
        <position position="52"/>
    </location>
</feature>
<reference evidence="9 10" key="2">
    <citation type="journal article" date="2012" name="Stand. Genomic Sci.">
        <title>Complete Genome Sequence of Clostridium clariflavum DSM 19732.</title>
        <authorList>
            <person name="Izquierdo J.A."/>
            <person name="Goodwin L."/>
            <person name="Davenport K.W."/>
            <person name="Teshima H."/>
            <person name="Bruce D."/>
            <person name="Detter C."/>
            <person name="Tapia R."/>
            <person name="Han S."/>
            <person name="Land M."/>
            <person name="Hauser L."/>
            <person name="Jeffries C.D."/>
            <person name="Han J."/>
            <person name="Pitluck S."/>
            <person name="Nolan M."/>
            <person name="Chen A."/>
            <person name="Huntemann M."/>
            <person name="Mavromatis K."/>
            <person name="Mikhailova N."/>
            <person name="Liolios K."/>
            <person name="Woyke T."/>
            <person name="Lynd L.R."/>
        </authorList>
    </citation>
    <scope>NUCLEOTIDE SEQUENCE [LARGE SCALE GENOMIC DNA]</scope>
    <source>
        <strain evidence="10">DSM 19732 / NBRC 101661 / EBR45</strain>
    </source>
</reference>
<dbReference type="eggNOG" id="COG0101">
    <property type="taxonomic scope" value="Bacteria"/>
</dbReference>
<dbReference type="KEGG" id="ccl:Clocl_3859"/>
<evidence type="ECO:0000256" key="3">
    <source>
        <dbReference type="ARBA" id="ARBA00023235"/>
    </source>
</evidence>
<dbReference type="Proteomes" id="UP000005435">
    <property type="component" value="Chromosome"/>
</dbReference>
<dbReference type="FunFam" id="3.30.70.580:FF:000001">
    <property type="entry name" value="tRNA pseudouridine synthase A"/>
    <property type="match status" value="1"/>
</dbReference>
<feature type="domain" description="Pseudouridine synthase I TruA alpha/beta" evidence="8">
    <location>
        <begin position="8"/>
        <end position="103"/>
    </location>
</feature>
<evidence type="ECO:0000256" key="2">
    <source>
        <dbReference type="ARBA" id="ARBA00022694"/>
    </source>
</evidence>
<gene>
    <name evidence="4" type="primary">truA</name>
    <name evidence="9" type="ordered locus">Clocl_3859</name>
</gene>
<dbReference type="PANTHER" id="PTHR11142">
    <property type="entry name" value="PSEUDOURIDYLATE SYNTHASE"/>
    <property type="match status" value="1"/>
</dbReference>
<dbReference type="GO" id="GO:0003723">
    <property type="term" value="F:RNA binding"/>
    <property type="evidence" value="ECO:0007669"/>
    <property type="project" value="InterPro"/>
</dbReference>
<dbReference type="Gene3D" id="3.30.70.660">
    <property type="entry name" value="Pseudouridine synthase I, catalytic domain, C-terminal subdomain"/>
    <property type="match status" value="1"/>
</dbReference>
<evidence type="ECO:0000313" key="10">
    <source>
        <dbReference type="Proteomes" id="UP000005435"/>
    </source>
</evidence>
<evidence type="ECO:0000256" key="7">
    <source>
        <dbReference type="RuleBase" id="RU003792"/>
    </source>
</evidence>
<keyword evidence="10" id="KW-1185">Reference proteome</keyword>
<keyword evidence="3 4" id="KW-0413">Isomerase</keyword>
<evidence type="ECO:0000256" key="1">
    <source>
        <dbReference type="ARBA" id="ARBA00009375"/>
    </source>
</evidence>
<dbReference type="InterPro" id="IPR020103">
    <property type="entry name" value="PsdUridine_synth_cat_dom_sf"/>
</dbReference>
<dbReference type="Gene3D" id="3.30.70.580">
    <property type="entry name" value="Pseudouridine synthase I, catalytic domain, N-terminal subdomain"/>
    <property type="match status" value="1"/>
</dbReference>
<evidence type="ECO:0000313" key="9">
    <source>
        <dbReference type="EMBL" id="AEV70307.1"/>
    </source>
</evidence>
<proteinExistence type="inferred from homology"/>
<evidence type="ECO:0000259" key="8">
    <source>
        <dbReference type="Pfam" id="PF01416"/>
    </source>
</evidence>
<dbReference type="PIRSF" id="PIRSF001430">
    <property type="entry name" value="tRNA_psdUrid_synth"/>
    <property type="match status" value="1"/>
</dbReference>
<dbReference type="EC" id="5.4.99.12" evidence="4"/>
<name>G8M2D7_ACECE</name>
<dbReference type="InterPro" id="IPR020095">
    <property type="entry name" value="PsdUridine_synth_TruA_C"/>
</dbReference>
<comment type="function">
    <text evidence="4">Formation of pseudouridine at positions 38, 39 and 40 in the anticodon stem and loop of transfer RNAs.</text>
</comment>
<keyword evidence="2 4" id="KW-0819">tRNA processing</keyword>
<feature type="domain" description="Pseudouridine synthase I TruA alpha/beta" evidence="8">
    <location>
        <begin position="143"/>
        <end position="244"/>
    </location>
</feature>
<dbReference type="AlphaFoldDB" id="G8M2D7"/>
<dbReference type="HOGENOM" id="CLU_014673_0_1_9"/>
<dbReference type="STRING" id="720554.Clocl_3859"/>
<dbReference type="HAMAP" id="MF_00171">
    <property type="entry name" value="TruA"/>
    <property type="match status" value="1"/>
</dbReference>
<dbReference type="Pfam" id="PF01416">
    <property type="entry name" value="PseudoU_synth_1"/>
    <property type="match status" value="2"/>
</dbReference>
<dbReference type="CDD" id="cd02570">
    <property type="entry name" value="PseudoU_synth_EcTruA"/>
    <property type="match status" value="1"/>
</dbReference>
<evidence type="ECO:0000256" key="4">
    <source>
        <dbReference type="HAMAP-Rule" id="MF_00171"/>
    </source>
</evidence>
<dbReference type="OrthoDB" id="9811823at2"/>
<dbReference type="PANTHER" id="PTHR11142:SF0">
    <property type="entry name" value="TRNA PSEUDOURIDINE SYNTHASE-LIKE 1"/>
    <property type="match status" value="1"/>
</dbReference>
<dbReference type="InterPro" id="IPR001406">
    <property type="entry name" value="PsdUridine_synth_TruA"/>
</dbReference>